<dbReference type="InterPro" id="IPR029068">
    <property type="entry name" value="Glyas_Bleomycin-R_OHBP_Dase"/>
</dbReference>
<name>A0A415E5X4_9FIRM</name>
<protein>
    <recommendedName>
        <fullName evidence="3">VOC family protein</fullName>
    </recommendedName>
</protein>
<proteinExistence type="predicted"/>
<organism evidence="1 2">
    <name type="scientific">Emergencia timonensis</name>
    <dbReference type="NCBI Taxonomy" id="1776384"/>
    <lineage>
        <taxon>Bacteria</taxon>
        <taxon>Bacillati</taxon>
        <taxon>Bacillota</taxon>
        <taxon>Clostridia</taxon>
        <taxon>Peptostreptococcales</taxon>
        <taxon>Anaerovoracaceae</taxon>
        <taxon>Emergencia</taxon>
    </lineage>
</organism>
<sequence length="171" mass="19568">MEKTKVEIVFQVGCVVNSVDQVLENLRTYFELEEETIVIKSSKERAEQGIRVENTYNGRPADFHIKTARLNFGGIDLEYVEPLNKDGGDPYSDWLKEHGPGIHHINMKLADRSIIDRIMAEKNIPIHILSKTGGLELETYDFRQMFGFIAELGDMVVGPMKDTYYNGEKEK</sequence>
<dbReference type="Proteomes" id="UP000284841">
    <property type="component" value="Unassembled WGS sequence"/>
</dbReference>
<dbReference type="Gene3D" id="3.10.180.10">
    <property type="entry name" value="2,3-Dihydroxybiphenyl 1,2-Dioxygenase, domain 1"/>
    <property type="match status" value="1"/>
</dbReference>
<keyword evidence="2" id="KW-1185">Reference proteome</keyword>
<evidence type="ECO:0008006" key="3">
    <source>
        <dbReference type="Google" id="ProtNLM"/>
    </source>
</evidence>
<dbReference type="STRING" id="1776384.GCA_900086585_02274"/>
<evidence type="ECO:0000313" key="1">
    <source>
        <dbReference type="EMBL" id="RHJ89045.1"/>
    </source>
</evidence>
<dbReference type="OrthoDB" id="9788468at2"/>
<evidence type="ECO:0000313" key="2">
    <source>
        <dbReference type="Proteomes" id="UP000284841"/>
    </source>
</evidence>
<dbReference type="AlphaFoldDB" id="A0A415E5X4"/>
<dbReference type="SUPFAM" id="SSF54593">
    <property type="entry name" value="Glyoxalase/Bleomycin resistance protein/Dihydroxybiphenyl dioxygenase"/>
    <property type="match status" value="1"/>
</dbReference>
<comment type="caution">
    <text evidence="1">The sequence shown here is derived from an EMBL/GenBank/DDBJ whole genome shotgun (WGS) entry which is preliminary data.</text>
</comment>
<reference evidence="1 2" key="1">
    <citation type="submission" date="2018-08" db="EMBL/GenBank/DDBJ databases">
        <title>A genome reference for cultivated species of the human gut microbiota.</title>
        <authorList>
            <person name="Zou Y."/>
            <person name="Xue W."/>
            <person name="Luo G."/>
        </authorList>
    </citation>
    <scope>NUCLEOTIDE SEQUENCE [LARGE SCALE GENOMIC DNA]</scope>
    <source>
        <strain evidence="1 2">AM07-24</strain>
    </source>
</reference>
<gene>
    <name evidence="1" type="ORF">DW099_00260</name>
</gene>
<dbReference type="RefSeq" id="WP_118333073.1">
    <property type="nucleotide sequence ID" value="NZ_AP025567.1"/>
</dbReference>
<dbReference type="EMBL" id="QRMS01000001">
    <property type="protein sequence ID" value="RHJ89045.1"/>
    <property type="molecule type" value="Genomic_DNA"/>
</dbReference>
<accession>A0A415E5X4</accession>